<name>A0ABR6I380_9SPHI</name>
<dbReference type="RefSeq" id="WP_240043109.1">
    <property type="nucleotide sequence ID" value="NZ_BMCZ01000007.1"/>
</dbReference>
<accession>A0ABR6I380</accession>
<organism evidence="1 2">
    <name type="scientific">Mucilaginibacter phyllosphaerae</name>
    <dbReference type="NCBI Taxonomy" id="1812349"/>
    <lineage>
        <taxon>Bacteria</taxon>
        <taxon>Pseudomonadati</taxon>
        <taxon>Bacteroidota</taxon>
        <taxon>Sphingobacteriia</taxon>
        <taxon>Sphingobacteriales</taxon>
        <taxon>Sphingobacteriaceae</taxon>
        <taxon>Mucilaginibacter</taxon>
    </lineage>
</organism>
<reference evidence="1 2" key="1">
    <citation type="submission" date="2020-08" db="EMBL/GenBank/DDBJ databases">
        <title>Genomic Encyclopedia of Type Strains, Phase IV (KMG-IV): sequencing the most valuable type-strain genomes for metagenomic binning, comparative biology and taxonomic classification.</title>
        <authorList>
            <person name="Goeker M."/>
        </authorList>
    </citation>
    <scope>NUCLEOTIDE SEQUENCE [LARGE SCALE GENOMIC DNA]</scope>
    <source>
        <strain evidence="1 2">DSM 100995</strain>
    </source>
</reference>
<dbReference type="InterPro" id="IPR046525">
    <property type="entry name" value="DUF6702"/>
</dbReference>
<dbReference type="Proteomes" id="UP000583101">
    <property type="component" value="Unassembled WGS sequence"/>
</dbReference>
<dbReference type="EMBL" id="JACIEG010000001">
    <property type="protein sequence ID" value="MBB3967496.1"/>
    <property type="molecule type" value="Genomic_DNA"/>
</dbReference>
<evidence type="ECO:0000313" key="2">
    <source>
        <dbReference type="Proteomes" id="UP000583101"/>
    </source>
</evidence>
<comment type="caution">
    <text evidence="1">The sequence shown here is derived from an EMBL/GenBank/DDBJ whole genome shotgun (WGS) entry which is preliminary data.</text>
</comment>
<sequence length="157" mass="17941">MQALFIIWLGLFHPFYVSVTEIKHNPKTQAVEVSCRMFYDDLEHALEKDNKTPLDIVKPADKAQLNRFISEYVKKHLSIKADGKVLNLNYVGYEIQEDGAWVYFEVKGVSTVKKIDIHDELLNAMHAEQINMLHVTVGGQRKSTKLDAPDADTSFSF</sequence>
<protein>
    <submittedName>
        <fullName evidence="1">Uncharacterized protein</fullName>
    </submittedName>
</protein>
<evidence type="ECO:0000313" key="1">
    <source>
        <dbReference type="EMBL" id="MBB3967496.1"/>
    </source>
</evidence>
<keyword evidence="2" id="KW-1185">Reference proteome</keyword>
<dbReference type="Pfam" id="PF20420">
    <property type="entry name" value="DUF6702"/>
    <property type="match status" value="1"/>
</dbReference>
<proteinExistence type="predicted"/>
<gene>
    <name evidence="1" type="ORF">GGR35_000082</name>
</gene>